<dbReference type="SUPFAM" id="SSF50022">
    <property type="entry name" value="ISP domain"/>
    <property type="match status" value="1"/>
</dbReference>
<keyword evidence="9" id="KW-1185">Reference proteome</keyword>
<dbReference type="InterPro" id="IPR012748">
    <property type="entry name" value="Rieske-like_NirD"/>
</dbReference>
<evidence type="ECO:0000256" key="5">
    <source>
        <dbReference type="ARBA" id="ARBA00023014"/>
    </source>
</evidence>
<dbReference type="InterPro" id="IPR036922">
    <property type="entry name" value="Rieske_2Fe-2S_sf"/>
</dbReference>
<name>A0A9W5S082_9BACL</name>
<keyword evidence="4" id="KW-0408">Iron</keyword>
<dbReference type="NCBIfam" id="TIGR02378">
    <property type="entry name" value="nirD_assim_sml"/>
    <property type="match status" value="1"/>
</dbReference>
<dbReference type="Proteomes" id="UP000053750">
    <property type="component" value="Unassembled WGS sequence"/>
</dbReference>
<dbReference type="Gene3D" id="2.102.10.10">
    <property type="entry name" value="Rieske [2Fe-2S] iron-sulphur domain"/>
    <property type="match status" value="1"/>
</dbReference>
<keyword evidence="5" id="KW-0411">Iron-sulfur</keyword>
<dbReference type="Pfam" id="PF00355">
    <property type="entry name" value="Rieske"/>
    <property type="match status" value="1"/>
</dbReference>
<dbReference type="GO" id="GO:0016705">
    <property type="term" value="F:oxidoreductase activity, acting on paired donors, with incorporation or reduction of molecular oxygen"/>
    <property type="evidence" value="ECO:0007669"/>
    <property type="project" value="UniProtKB-ARBA"/>
</dbReference>
<dbReference type="PROSITE" id="PS51296">
    <property type="entry name" value="RIESKE"/>
    <property type="match status" value="1"/>
</dbReference>
<dbReference type="PANTHER" id="PTHR21496">
    <property type="entry name" value="FERREDOXIN-RELATED"/>
    <property type="match status" value="1"/>
</dbReference>
<evidence type="ECO:0000256" key="1">
    <source>
        <dbReference type="ARBA" id="ARBA00022714"/>
    </source>
</evidence>
<feature type="domain" description="Rieske" evidence="7">
    <location>
        <begin position="4"/>
        <end position="99"/>
    </location>
</feature>
<comment type="caution">
    <text evidence="8">The sequence shown here is derived from an EMBL/GenBank/DDBJ whole genome shotgun (WGS) entry which is preliminary data.</text>
</comment>
<evidence type="ECO:0000313" key="9">
    <source>
        <dbReference type="Proteomes" id="UP000053750"/>
    </source>
</evidence>
<dbReference type="AlphaFoldDB" id="A0A9W5S082"/>
<keyword evidence="6" id="KW-0534">Nitrate assimilation</keyword>
<dbReference type="GO" id="GO:0051537">
    <property type="term" value="F:2 iron, 2 sulfur cluster binding"/>
    <property type="evidence" value="ECO:0007669"/>
    <property type="project" value="UniProtKB-KW"/>
</dbReference>
<keyword evidence="3" id="KW-0560">Oxidoreductase</keyword>
<evidence type="ECO:0000256" key="2">
    <source>
        <dbReference type="ARBA" id="ARBA00022723"/>
    </source>
</evidence>
<dbReference type="GO" id="GO:0004497">
    <property type="term" value="F:monooxygenase activity"/>
    <property type="evidence" value="ECO:0007669"/>
    <property type="project" value="UniProtKB-ARBA"/>
</dbReference>
<keyword evidence="2" id="KW-0479">Metal-binding</keyword>
<evidence type="ECO:0000259" key="7">
    <source>
        <dbReference type="PROSITE" id="PS51296"/>
    </source>
</evidence>
<evidence type="ECO:0000256" key="6">
    <source>
        <dbReference type="ARBA" id="ARBA00023063"/>
    </source>
</evidence>
<sequence>MPKYTIGHVSDFQERGARVFRVGELELAVFKLSDGSMKAIENRCPHKGGKLSEGIVCDHHVYCPLHDWKIDLHDGRVQAPDEGCVTAYPVTVDEKGNVTLTVDGVQSLVS</sequence>
<dbReference type="OrthoDB" id="593800at2"/>
<dbReference type="CDD" id="cd03530">
    <property type="entry name" value="Rieske_NirD_small_Bacillus"/>
    <property type="match status" value="1"/>
</dbReference>
<gene>
    <name evidence="8" type="ORF">BG53_07495</name>
</gene>
<keyword evidence="1" id="KW-0001">2Fe-2S</keyword>
<dbReference type="RefSeq" id="WP_036585289.1">
    <property type="nucleotide sequence ID" value="NZ_KK082176.1"/>
</dbReference>
<reference evidence="8 9" key="1">
    <citation type="submission" date="2014-02" db="EMBL/GenBank/DDBJ databases">
        <title>Genome sequence of Paenibacillus darwinianus reveals adaptive mechanisms for survival in Antarctic soils.</title>
        <authorList>
            <person name="Dsouza M."/>
            <person name="Taylor M.W."/>
            <person name="Turner S.J."/>
            <person name="Aislabie J."/>
        </authorList>
    </citation>
    <scope>NUCLEOTIDE SEQUENCE [LARGE SCALE GENOMIC DNA]</scope>
    <source>
        <strain evidence="8 9">CE1</strain>
    </source>
</reference>
<dbReference type="PANTHER" id="PTHR21496:SF23">
    <property type="entry name" value="3-PHENYLPROPIONATE_CINNAMIC ACID DIOXYGENASE FERREDOXIN SUBUNIT"/>
    <property type="match status" value="1"/>
</dbReference>
<protein>
    <submittedName>
        <fullName evidence="8">Nitrite reductase</fullName>
    </submittedName>
</protein>
<evidence type="ECO:0000256" key="3">
    <source>
        <dbReference type="ARBA" id="ARBA00023002"/>
    </source>
</evidence>
<dbReference type="InterPro" id="IPR017941">
    <property type="entry name" value="Rieske_2Fe-2S"/>
</dbReference>
<dbReference type="EMBL" id="JFHU01000208">
    <property type="protein sequence ID" value="EXX85897.1"/>
    <property type="molecule type" value="Genomic_DNA"/>
</dbReference>
<dbReference type="GO" id="GO:0046872">
    <property type="term" value="F:metal ion binding"/>
    <property type="evidence" value="ECO:0007669"/>
    <property type="project" value="UniProtKB-KW"/>
</dbReference>
<evidence type="ECO:0000256" key="4">
    <source>
        <dbReference type="ARBA" id="ARBA00023004"/>
    </source>
</evidence>
<accession>A0A9W5S082</accession>
<organism evidence="8 9">
    <name type="scientific">Paenibacillus darwinianus</name>
    <dbReference type="NCBI Taxonomy" id="1380763"/>
    <lineage>
        <taxon>Bacteria</taxon>
        <taxon>Bacillati</taxon>
        <taxon>Bacillota</taxon>
        <taxon>Bacilli</taxon>
        <taxon>Bacillales</taxon>
        <taxon>Paenibacillaceae</taxon>
        <taxon>Paenibacillus</taxon>
    </lineage>
</organism>
<evidence type="ECO:0000313" key="8">
    <source>
        <dbReference type="EMBL" id="EXX85897.1"/>
    </source>
</evidence>
<proteinExistence type="predicted"/>
<dbReference type="GO" id="GO:0008942">
    <property type="term" value="F:nitrite reductase [NAD(P)H] activity"/>
    <property type="evidence" value="ECO:0007669"/>
    <property type="project" value="InterPro"/>
</dbReference>
<dbReference type="GO" id="GO:0042128">
    <property type="term" value="P:nitrate assimilation"/>
    <property type="evidence" value="ECO:0007669"/>
    <property type="project" value="UniProtKB-KW"/>
</dbReference>